<dbReference type="EMBL" id="VTPC01062868">
    <property type="protein sequence ID" value="KAF2889751.1"/>
    <property type="molecule type" value="Genomic_DNA"/>
</dbReference>
<gene>
    <name evidence="11" type="ORF">ILUMI_16422</name>
</gene>
<evidence type="ECO:0000313" key="12">
    <source>
        <dbReference type="Proteomes" id="UP000801492"/>
    </source>
</evidence>
<feature type="transmembrane region" description="Helical" evidence="10">
    <location>
        <begin position="86"/>
        <end position="110"/>
    </location>
</feature>
<keyword evidence="9" id="KW-0807">Transducer</keyword>
<feature type="transmembrane region" description="Helical" evidence="10">
    <location>
        <begin position="48"/>
        <end position="66"/>
    </location>
</feature>
<dbReference type="InterPro" id="IPR004117">
    <property type="entry name" value="7tm6_olfct_rcpt"/>
</dbReference>
<keyword evidence="5" id="KW-0552">Olfaction</keyword>
<evidence type="ECO:0000256" key="2">
    <source>
        <dbReference type="ARBA" id="ARBA00022475"/>
    </source>
</evidence>
<dbReference type="Proteomes" id="UP000801492">
    <property type="component" value="Unassembled WGS sequence"/>
</dbReference>
<dbReference type="PANTHER" id="PTHR21137:SF35">
    <property type="entry name" value="ODORANT RECEPTOR 19A-RELATED"/>
    <property type="match status" value="1"/>
</dbReference>
<evidence type="ECO:0000256" key="10">
    <source>
        <dbReference type="SAM" id="Phobius"/>
    </source>
</evidence>
<dbReference type="GO" id="GO:0004984">
    <property type="term" value="F:olfactory receptor activity"/>
    <property type="evidence" value="ECO:0007669"/>
    <property type="project" value="InterPro"/>
</dbReference>
<evidence type="ECO:0000256" key="9">
    <source>
        <dbReference type="ARBA" id="ARBA00023224"/>
    </source>
</evidence>
<keyword evidence="8" id="KW-0675">Receptor</keyword>
<organism evidence="11 12">
    <name type="scientific">Ignelater luminosus</name>
    <name type="common">Cucubano</name>
    <name type="synonym">Pyrophorus luminosus</name>
    <dbReference type="NCBI Taxonomy" id="2038154"/>
    <lineage>
        <taxon>Eukaryota</taxon>
        <taxon>Metazoa</taxon>
        <taxon>Ecdysozoa</taxon>
        <taxon>Arthropoda</taxon>
        <taxon>Hexapoda</taxon>
        <taxon>Insecta</taxon>
        <taxon>Pterygota</taxon>
        <taxon>Neoptera</taxon>
        <taxon>Endopterygota</taxon>
        <taxon>Coleoptera</taxon>
        <taxon>Polyphaga</taxon>
        <taxon>Elateriformia</taxon>
        <taxon>Elateroidea</taxon>
        <taxon>Elateridae</taxon>
        <taxon>Agrypninae</taxon>
        <taxon>Pyrophorini</taxon>
        <taxon>Ignelater</taxon>
    </lineage>
</organism>
<keyword evidence="4 10" id="KW-0812">Transmembrane</keyword>
<keyword evidence="2" id="KW-1003">Cell membrane</keyword>
<keyword evidence="12" id="KW-1185">Reference proteome</keyword>
<evidence type="ECO:0000256" key="5">
    <source>
        <dbReference type="ARBA" id="ARBA00022725"/>
    </source>
</evidence>
<dbReference type="Pfam" id="PF02949">
    <property type="entry name" value="7tm_6"/>
    <property type="match status" value="1"/>
</dbReference>
<feature type="transmembrane region" description="Helical" evidence="10">
    <location>
        <begin position="168"/>
        <end position="192"/>
    </location>
</feature>
<comment type="subcellular location">
    <subcellularLocation>
        <location evidence="1">Cell membrane</location>
        <topology evidence="1">Multi-pass membrane protein</topology>
    </subcellularLocation>
</comment>
<evidence type="ECO:0000256" key="1">
    <source>
        <dbReference type="ARBA" id="ARBA00004651"/>
    </source>
</evidence>
<dbReference type="AlphaFoldDB" id="A0A8K0CRB2"/>
<evidence type="ECO:0000256" key="7">
    <source>
        <dbReference type="ARBA" id="ARBA00023136"/>
    </source>
</evidence>
<reference evidence="11" key="1">
    <citation type="submission" date="2019-08" db="EMBL/GenBank/DDBJ databases">
        <title>The genome of the North American firefly Photinus pyralis.</title>
        <authorList>
            <consortium name="Photinus pyralis genome working group"/>
            <person name="Fallon T.R."/>
            <person name="Sander Lower S.E."/>
            <person name="Weng J.-K."/>
        </authorList>
    </citation>
    <scope>NUCLEOTIDE SEQUENCE</scope>
    <source>
        <strain evidence="11">TRF0915ILg1</strain>
        <tissue evidence="11">Whole body</tissue>
    </source>
</reference>
<dbReference type="GO" id="GO:0007165">
    <property type="term" value="P:signal transduction"/>
    <property type="evidence" value="ECO:0007669"/>
    <property type="project" value="UniProtKB-KW"/>
</dbReference>
<sequence length="194" mass="22627">MVIVTYRNEDFARLFQTIKLFWNPSKCNPQTKMELIAIRRFTSQLQRLLVSATLISVLVIILFPLLQNTIPTGIWTMEGHAMLYRFVLIEQITVIPFCSFSICLLDYMYLGFCAEIVIQFRILSQTLQELKEEGNTVHEVDIHRLNKIKSCVTHHRIILQFVKKFRQAFSLVLLIEFVMDGPLICAELLAAFER</sequence>
<dbReference type="GO" id="GO:0005549">
    <property type="term" value="F:odorant binding"/>
    <property type="evidence" value="ECO:0007669"/>
    <property type="project" value="InterPro"/>
</dbReference>
<keyword evidence="6 10" id="KW-1133">Transmembrane helix</keyword>
<comment type="caution">
    <text evidence="11">The sequence shown here is derived from an EMBL/GenBank/DDBJ whole genome shotgun (WGS) entry which is preliminary data.</text>
</comment>
<dbReference type="GO" id="GO:0005886">
    <property type="term" value="C:plasma membrane"/>
    <property type="evidence" value="ECO:0007669"/>
    <property type="project" value="UniProtKB-SubCell"/>
</dbReference>
<proteinExistence type="predicted"/>
<keyword evidence="3" id="KW-0716">Sensory transduction</keyword>
<dbReference type="OrthoDB" id="7616142at2759"/>
<evidence type="ECO:0000313" key="11">
    <source>
        <dbReference type="EMBL" id="KAF2889751.1"/>
    </source>
</evidence>
<evidence type="ECO:0000256" key="6">
    <source>
        <dbReference type="ARBA" id="ARBA00022989"/>
    </source>
</evidence>
<dbReference type="PANTHER" id="PTHR21137">
    <property type="entry name" value="ODORANT RECEPTOR"/>
    <property type="match status" value="1"/>
</dbReference>
<name>A0A8K0CRB2_IGNLU</name>
<protein>
    <submittedName>
        <fullName evidence="11">Uncharacterized protein</fullName>
    </submittedName>
</protein>
<evidence type="ECO:0000256" key="3">
    <source>
        <dbReference type="ARBA" id="ARBA00022606"/>
    </source>
</evidence>
<accession>A0A8K0CRB2</accession>
<keyword evidence="7 10" id="KW-0472">Membrane</keyword>
<evidence type="ECO:0000256" key="8">
    <source>
        <dbReference type="ARBA" id="ARBA00023170"/>
    </source>
</evidence>
<evidence type="ECO:0000256" key="4">
    <source>
        <dbReference type="ARBA" id="ARBA00022692"/>
    </source>
</evidence>